<name>A0A0B6Y0D2_9EUPU</name>
<reference evidence="1" key="1">
    <citation type="submission" date="2014-12" db="EMBL/GenBank/DDBJ databases">
        <title>Insight into the proteome of Arion vulgaris.</title>
        <authorList>
            <person name="Aradska J."/>
            <person name="Bulat T."/>
            <person name="Smidak R."/>
            <person name="Sarate P."/>
            <person name="Gangsoo J."/>
            <person name="Sialana F."/>
            <person name="Bilban M."/>
            <person name="Lubec G."/>
        </authorList>
    </citation>
    <scope>NUCLEOTIDE SEQUENCE</scope>
    <source>
        <tissue evidence="1">Skin</tissue>
    </source>
</reference>
<sequence length="71" mass="8211">MWKIVTVDDVKGNNQMINYHDRDKCRFLLRTDLTSLQNRRASSIGSRQRRAVSRASLNHDLIGMAFSGYIL</sequence>
<dbReference type="AlphaFoldDB" id="A0A0B6Y0D2"/>
<organism evidence="1">
    <name type="scientific">Arion vulgaris</name>
    <dbReference type="NCBI Taxonomy" id="1028688"/>
    <lineage>
        <taxon>Eukaryota</taxon>
        <taxon>Metazoa</taxon>
        <taxon>Spiralia</taxon>
        <taxon>Lophotrochozoa</taxon>
        <taxon>Mollusca</taxon>
        <taxon>Gastropoda</taxon>
        <taxon>Heterobranchia</taxon>
        <taxon>Euthyneura</taxon>
        <taxon>Panpulmonata</taxon>
        <taxon>Eupulmonata</taxon>
        <taxon>Stylommatophora</taxon>
        <taxon>Helicina</taxon>
        <taxon>Arionoidea</taxon>
        <taxon>Arionidae</taxon>
        <taxon>Arion</taxon>
    </lineage>
</organism>
<proteinExistence type="predicted"/>
<protein>
    <submittedName>
        <fullName evidence="1">Uncharacterized protein</fullName>
    </submittedName>
</protein>
<accession>A0A0B6Y0D2</accession>
<evidence type="ECO:0000313" key="1">
    <source>
        <dbReference type="EMBL" id="CEK49261.1"/>
    </source>
</evidence>
<dbReference type="EMBL" id="HACG01002396">
    <property type="protein sequence ID" value="CEK49261.1"/>
    <property type="molecule type" value="Transcribed_RNA"/>
</dbReference>
<gene>
    <name evidence="1" type="primary">ORF7049</name>
</gene>